<protein>
    <submittedName>
        <fullName evidence="1">Surface antigen BspA-like</fullName>
    </submittedName>
</protein>
<accession>A2F7L1</accession>
<dbReference type="Pfam" id="PF13306">
    <property type="entry name" value="LRR_5"/>
    <property type="match status" value="2"/>
</dbReference>
<dbReference type="PANTHER" id="PTHR45661">
    <property type="entry name" value="SURFACE ANTIGEN"/>
    <property type="match status" value="1"/>
</dbReference>
<dbReference type="OrthoDB" id="6363818at2759"/>
<dbReference type="SUPFAM" id="SSF52058">
    <property type="entry name" value="L domain-like"/>
    <property type="match status" value="1"/>
</dbReference>
<organism evidence="1 2">
    <name type="scientific">Trichomonas vaginalis (strain ATCC PRA-98 / G3)</name>
    <dbReference type="NCBI Taxonomy" id="412133"/>
    <lineage>
        <taxon>Eukaryota</taxon>
        <taxon>Metamonada</taxon>
        <taxon>Parabasalia</taxon>
        <taxon>Trichomonadida</taxon>
        <taxon>Trichomonadidae</taxon>
        <taxon>Trichomonas</taxon>
    </lineage>
</organism>
<dbReference type="KEGG" id="tva:4756923"/>
<dbReference type="AlphaFoldDB" id="A2F7L1"/>
<dbReference type="RefSeq" id="XP_001312048.1">
    <property type="nucleotide sequence ID" value="XM_001312047.1"/>
</dbReference>
<dbReference type="STRING" id="5722.A2F7L1"/>
<dbReference type="EMBL" id="DS113649">
    <property type="protein sequence ID" value="EAX99118.1"/>
    <property type="molecule type" value="Genomic_DNA"/>
</dbReference>
<reference evidence="1" key="1">
    <citation type="submission" date="2006-10" db="EMBL/GenBank/DDBJ databases">
        <authorList>
            <person name="Amadeo P."/>
            <person name="Zhao Q."/>
            <person name="Wortman J."/>
            <person name="Fraser-Liggett C."/>
            <person name="Carlton J."/>
        </authorList>
    </citation>
    <scope>NUCLEOTIDE SEQUENCE</scope>
    <source>
        <strain evidence="1">G3</strain>
    </source>
</reference>
<dbReference type="VEuPathDB" id="TrichDB:TVAG_236160"/>
<evidence type="ECO:0000313" key="1">
    <source>
        <dbReference type="EMBL" id="EAX99118.1"/>
    </source>
</evidence>
<reference evidence="1" key="2">
    <citation type="journal article" date="2007" name="Science">
        <title>Draft genome sequence of the sexually transmitted pathogen Trichomonas vaginalis.</title>
        <authorList>
            <person name="Carlton J.M."/>
            <person name="Hirt R.P."/>
            <person name="Silva J.C."/>
            <person name="Delcher A.L."/>
            <person name="Schatz M."/>
            <person name="Zhao Q."/>
            <person name="Wortman J.R."/>
            <person name="Bidwell S.L."/>
            <person name="Alsmark U.C.M."/>
            <person name="Besteiro S."/>
            <person name="Sicheritz-Ponten T."/>
            <person name="Noel C.J."/>
            <person name="Dacks J.B."/>
            <person name="Foster P.G."/>
            <person name="Simillion C."/>
            <person name="Van de Peer Y."/>
            <person name="Miranda-Saavedra D."/>
            <person name="Barton G.J."/>
            <person name="Westrop G.D."/>
            <person name="Mueller S."/>
            <person name="Dessi D."/>
            <person name="Fiori P.L."/>
            <person name="Ren Q."/>
            <person name="Paulsen I."/>
            <person name="Zhang H."/>
            <person name="Bastida-Corcuera F.D."/>
            <person name="Simoes-Barbosa A."/>
            <person name="Brown M.T."/>
            <person name="Hayes R.D."/>
            <person name="Mukherjee M."/>
            <person name="Okumura C.Y."/>
            <person name="Schneider R."/>
            <person name="Smith A.J."/>
            <person name="Vanacova S."/>
            <person name="Villalvazo M."/>
            <person name="Haas B.J."/>
            <person name="Pertea M."/>
            <person name="Feldblyum T.V."/>
            <person name="Utterback T.R."/>
            <person name="Shu C.L."/>
            <person name="Osoegawa K."/>
            <person name="de Jong P.J."/>
            <person name="Hrdy I."/>
            <person name="Horvathova L."/>
            <person name="Zubacova Z."/>
            <person name="Dolezal P."/>
            <person name="Malik S.B."/>
            <person name="Logsdon J.M. Jr."/>
            <person name="Henze K."/>
            <person name="Gupta A."/>
            <person name="Wang C.C."/>
            <person name="Dunne R.L."/>
            <person name="Upcroft J.A."/>
            <person name="Upcroft P."/>
            <person name="White O."/>
            <person name="Salzberg S.L."/>
            <person name="Tang P."/>
            <person name="Chiu C.-H."/>
            <person name="Lee Y.-S."/>
            <person name="Embley T.M."/>
            <person name="Coombs G.H."/>
            <person name="Mottram J.C."/>
            <person name="Tachezy J."/>
            <person name="Fraser-Liggett C.M."/>
            <person name="Johnson P.J."/>
        </authorList>
    </citation>
    <scope>NUCLEOTIDE SEQUENCE [LARGE SCALE GENOMIC DNA]</scope>
    <source>
        <strain evidence="1">G3</strain>
    </source>
</reference>
<proteinExistence type="predicted"/>
<name>A2F7L1_TRIV3</name>
<evidence type="ECO:0000313" key="2">
    <source>
        <dbReference type="Proteomes" id="UP000001542"/>
    </source>
</evidence>
<dbReference type="Gene3D" id="3.80.10.10">
    <property type="entry name" value="Ribonuclease Inhibitor"/>
    <property type="match status" value="2"/>
</dbReference>
<keyword evidence="2" id="KW-1185">Reference proteome</keyword>
<dbReference type="InterPro" id="IPR053139">
    <property type="entry name" value="Surface_bspA-like"/>
</dbReference>
<dbReference type="PANTHER" id="PTHR45661:SF3">
    <property type="entry name" value="IG-LIKE DOMAIN-CONTAINING PROTEIN"/>
    <property type="match status" value="1"/>
</dbReference>
<gene>
    <name evidence="1" type="ORF">TVAG_236160</name>
</gene>
<dbReference type="VEuPathDB" id="TrichDB:TVAGG3_0766670"/>
<dbReference type="InterPro" id="IPR032675">
    <property type="entry name" value="LRR_dom_sf"/>
</dbReference>
<sequence>MKMPVNLSYLDYDNLYMLPNYLITNKNETVVYDYFGCESNIDLMDSVNEIYNSAFENNSYIESVSIPSSVRTIGSHAFKNCSNLKTIIISNQSNLEVIQYNAFKDCKCIDFIQNFTSDKYYAVNNTIIERSDISTVLYHAPLSPEESISISYDVIGSYSFEYSINIIQITIEDSVSRINEYAFHSCSKLKFLTINKAEIEIEEGALSYCYSLLCIKTSFESESFAEKIRDAGFRKKEVFKCIPQEPEKTIFKDSVKNSAVPFLYSAVAS</sequence>
<dbReference type="InParanoid" id="A2F7L1"/>
<dbReference type="InterPro" id="IPR026906">
    <property type="entry name" value="LRR_5"/>
</dbReference>
<dbReference type="Proteomes" id="UP000001542">
    <property type="component" value="Unassembled WGS sequence"/>
</dbReference>
<dbReference type="SMR" id="A2F7L1"/>